<accession>A0AAD9SUL7</accession>
<feature type="region of interest" description="Disordered" evidence="1">
    <location>
        <begin position="154"/>
        <end position="177"/>
    </location>
</feature>
<dbReference type="EMBL" id="JAUJFL010000001">
    <property type="protein sequence ID" value="KAK2616138.1"/>
    <property type="molecule type" value="Genomic_DNA"/>
</dbReference>
<name>A0AAD9SUL7_PHOAM</name>
<dbReference type="AlphaFoldDB" id="A0AAD9SUL7"/>
<evidence type="ECO:0000313" key="2">
    <source>
        <dbReference type="EMBL" id="KAK2616138.1"/>
    </source>
</evidence>
<evidence type="ECO:0000313" key="3">
    <source>
        <dbReference type="Proteomes" id="UP001265746"/>
    </source>
</evidence>
<gene>
    <name evidence="2" type="ORF">N8I77_002845</name>
</gene>
<sequence>MRRQVDDTHLCVTEAPPGIAEKASHRPCSADSESSDAAATRDNVIHTRSSGQMDWSGLSDDHLDRIIANLEARALERREKIRKIEALSKELGLDVCQENWVASLNQPASASSPIIGNNQTNGDGDEMRDGAHTPHADSSRSEAYLNSLARQRGCSTAPGNNLAGHTSTAPSRSPRKVFAPQFSGPTTCSRPEDHTAWSIILQKYPEEIAQTYRPGERPTNPRIVSMVKLPVTNVTDATMDMGYGLVVI</sequence>
<comment type="caution">
    <text evidence="2">The sequence shown here is derived from an EMBL/GenBank/DDBJ whole genome shotgun (WGS) entry which is preliminary data.</text>
</comment>
<keyword evidence="3" id="KW-1185">Reference proteome</keyword>
<feature type="compositionally biased region" description="Basic and acidic residues" evidence="1">
    <location>
        <begin position="125"/>
        <end position="140"/>
    </location>
</feature>
<feature type="compositionally biased region" description="Polar residues" evidence="1">
    <location>
        <begin position="108"/>
        <end position="122"/>
    </location>
</feature>
<reference evidence="2" key="1">
    <citation type="submission" date="2023-06" db="EMBL/GenBank/DDBJ databases">
        <authorList>
            <person name="Noh H."/>
        </authorList>
    </citation>
    <scope>NUCLEOTIDE SEQUENCE</scope>
    <source>
        <strain evidence="2">DUCC20226</strain>
    </source>
</reference>
<feature type="compositionally biased region" description="Polar residues" evidence="1">
    <location>
        <begin position="154"/>
        <end position="171"/>
    </location>
</feature>
<feature type="compositionally biased region" description="Low complexity" evidence="1">
    <location>
        <begin position="29"/>
        <end position="38"/>
    </location>
</feature>
<dbReference type="Proteomes" id="UP001265746">
    <property type="component" value="Unassembled WGS sequence"/>
</dbReference>
<proteinExistence type="predicted"/>
<evidence type="ECO:0000256" key="1">
    <source>
        <dbReference type="SAM" id="MobiDB-lite"/>
    </source>
</evidence>
<feature type="region of interest" description="Disordered" evidence="1">
    <location>
        <begin position="108"/>
        <end position="141"/>
    </location>
</feature>
<protein>
    <submittedName>
        <fullName evidence="2">Uncharacterized protein</fullName>
    </submittedName>
</protein>
<organism evidence="2 3">
    <name type="scientific">Phomopsis amygdali</name>
    <name type="common">Fusicoccum amygdali</name>
    <dbReference type="NCBI Taxonomy" id="1214568"/>
    <lineage>
        <taxon>Eukaryota</taxon>
        <taxon>Fungi</taxon>
        <taxon>Dikarya</taxon>
        <taxon>Ascomycota</taxon>
        <taxon>Pezizomycotina</taxon>
        <taxon>Sordariomycetes</taxon>
        <taxon>Sordariomycetidae</taxon>
        <taxon>Diaporthales</taxon>
        <taxon>Diaporthaceae</taxon>
        <taxon>Diaporthe</taxon>
    </lineage>
</organism>
<feature type="region of interest" description="Disordered" evidence="1">
    <location>
        <begin position="1"/>
        <end position="39"/>
    </location>
</feature>